<gene>
    <name evidence="3" type="ORF">IAC07_00760</name>
</gene>
<dbReference type="PANTHER" id="PTHR43566">
    <property type="entry name" value="CONSERVED PROTEIN"/>
    <property type="match status" value="1"/>
</dbReference>
<dbReference type="PANTHER" id="PTHR43566:SF2">
    <property type="entry name" value="DUF4143 DOMAIN-CONTAINING PROTEIN"/>
    <property type="match status" value="1"/>
</dbReference>
<keyword evidence="3" id="KW-0067">ATP-binding</keyword>
<dbReference type="Pfam" id="PF13635">
    <property type="entry name" value="DUF4143"/>
    <property type="match status" value="1"/>
</dbReference>
<evidence type="ECO:0000259" key="2">
    <source>
        <dbReference type="Pfam" id="PF13635"/>
    </source>
</evidence>
<dbReference type="SUPFAM" id="SSF52540">
    <property type="entry name" value="P-loop containing nucleoside triphosphate hydrolases"/>
    <property type="match status" value="1"/>
</dbReference>
<feature type="domain" description="AAA" evidence="1">
    <location>
        <begin position="21"/>
        <end position="132"/>
    </location>
</feature>
<sequence length="419" mass="47104">MGTYLKRIIEGQIERKMKSSGAVLVAGPKFCGKTTTATRFAKSVKKLSTERAISLAKMEPRATLDGEKPLLIDEWQAVPQIWDEVRNYIDENPGFGQFILTGSSTPEDKTKIHHSGAGRIVPLKMRPMSLFESQDSTGKVSIAELFRNPDVGVYDENSSHSLRKTAFLLCRGGWPLSLVDDEETALDITANYYEGLFNFENSDNEKFRNKNPEVLKMILRSYARNISTEAPVTAIIQDIITTNNRNTFDSRTYEDYMDALKDLYIIEDILSWNPNIRSKASIRSTPTRHFTDTSIACAALHVSPDDLMNDIRTFGLFFEDMAVRDLAIYSMGLKGEIRHYRDSNGLECDIIIHLPDGKWAAVEVKLGGDKLIDDGARNLVKLKSLVERAPSFMMIVTATGPAYRRPDGIYVVPINCLRD</sequence>
<organism evidence="3 4">
    <name type="scientific">Candidatus Cryptobacteroides gallistercoris</name>
    <dbReference type="NCBI Taxonomy" id="2840765"/>
    <lineage>
        <taxon>Bacteria</taxon>
        <taxon>Pseudomonadati</taxon>
        <taxon>Bacteroidota</taxon>
        <taxon>Bacteroidia</taxon>
        <taxon>Bacteroidales</taxon>
        <taxon>Candidatus Cryptobacteroides</taxon>
    </lineage>
</organism>
<dbReference type="EMBL" id="JADIMJ010000015">
    <property type="protein sequence ID" value="MBO8453237.1"/>
    <property type="molecule type" value="Genomic_DNA"/>
</dbReference>
<accession>A0A940DL65</accession>
<name>A0A940DL65_9BACT</name>
<dbReference type="Proteomes" id="UP000771749">
    <property type="component" value="Unassembled WGS sequence"/>
</dbReference>
<evidence type="ECO:0000313" key="3">
    <source>
        <dbReference type="EMBL" id="MBO8453237.1"/>
    </source>
</evidence>
<dbReference type="AlphaFoldDB" id="A0A940DL65"/>
<dbReference type="InterPro" id="IPR027417">
    <property type="entry name" value="P-loop_NTPase"/>
</dbReference>
<comment type="caution">
    <text evidence="3">The sequence shown here is derived from an EMBL/GenBank/DDBJ whole genome shotgun (WGS) entry which is preliminary data.</text>
</comment>
<dbReference type="InterPro" id="IPR025420">
    <property type="entry name" value="DUF4143"/>
</dbReference>
<keyword evidence="3" id="KW-0547">Nucleotide-binding</keyword>
<dbReference type="GO" id="GO:0005524">
    <property type="term" value="F:ATP binding"/>
    <property type="evidence" value="ECO:0007669"/>
    <property type="project" value="UniProtKB-KW"/>
</dbReference>
<reference evidence="3" key="2">
    <citation type="journal article" date="2021" name="PeerJ">
        <title>Extensive microbial diversity within the chicken gut microbiome revealed by metagenomics and culture.</title>
        <authorList>
            <person name="Gilroy R."/>
            <person name="Ravi A."/>
            <person name="Getino M."/>
            <person name="Pursley I."/>
            <person name="Horton D.L."/>
            <person name="Alikhan N.F."/>
            <person name="Baker D."/>
            <person name="Gharbi K."/>
            <person name="Hall N."/>
            <person name="Watson M."/>
            <person name="Adriaenssens E.M."/>
            <person name="Foster-Nyarko E."/>
            <person name="Jarju S."/>
            <person name="Secka A."/>
            <person name="Antonio M."/>
            <person name="Oren A."/>
            <person name="Chaudhuri R.R."/>
            <person name="La Ragione R."/>
            <person name="Hildebrand F."/>
            <person name="Pallen M.J."/>
        </authorList>
    </citation>
    <scope>NUCLEOTIDE SEQUENCE</scope>
    <source>
        <strain evidence="3">F1-3629</strain>
    </source>
</reference>
<proteinExistence type="predicted"/>
<evidence type="ECO:0000259" key="1">
    <source>
        <dbReference type="Pfam" id="PF13173"/>
    </source>
</evidence>
<reference evidence="3" key="1">
    <citation type="submission" date="2020-10" db="EMBL/GenBank/DDBJ databases">
        <authorList>
            <person name="Gilroy R."/>
        </authorList>
    </citation>
    <scope>NUCLEOTIDE SEQUENCE</scope>
    <source>
        <strain evidence="3">F1-3629</strain>
    </source>
</reference>
<dbReference type="Pfam" id="PF13173">
    <property type="entry name" value="AAA_14"/>
    <property type="match status" value="1"/>
</dbReference>
<feature type="domain" description="DUF4143" evidence="2">
    <location>
        <begin position="205"/>
        <end position="366"/>
    </location>
</feature>
<dbReference type="InterPro" id="IPR041682">
    <property type="entry name" value="AAA_14"/>
</dbReference>
<evidence type="ECO:0000313" key="4">
    <source>
        <dbReference type="Proteomes" id="UP000771749"/>
    </source>
</evidence>
<protein>
    <submittedName>
        <fullName evidence="3">ATP-binding protein</fullName>
    </submittedName>
</protein>